<dbReference type="Pfam" id="PF01596">
    <property type="entry name" value="Methyltransf_3"/>
    <property type="match status" value="1"/>
</dbReference>
<evidence type="ECO:0000256" key="4">
    <source>
        <dbReference type="ARBA" id="ARBA00023453"/>
    </source>
</evidence>
<sequence length="217" mass="23993">EYFPKALYFCIGLVLALIGKYLTGIRSAHPGKSHSQAKNNPVLRYVVNNSLREHPVLRKTLEDPWSVMLVASEQAHLMANLAKLINTSKTIEIYQDISLRCVGSTREWACEIDNKYVVLSLKSETVRASCLTTSLSPVYLISSLLLSVYPTTSLLSPVYLTTSYLPQALWSGKVDDPAPDDLTSQAVDKLNKNLHNDQGIDLSMLTVGDGLTLAIKR</sequence>
<dbReference type="Gene3D" id="3.40.50.150">
    <property type="entry name" value="Vaccinia Virus protein VP39"/>
    <property type="match status" value="1"/>
</dbReference>
<dbReference type="Ensembl" id="ENSOMYT00000041821.2">
    <property type="protein sequence ID" value="ENSOMYP00000038285.2"/>
    <property type="gene ID" value="ENSOMYG00000017791.2"/>
</dbReference>
<dbReference type="GO" id="GO:0008757">
    <property type="term" value="F:S-adenosylmethionine-dependent methyltransferase activity"/>
    <property type="evidence" value="ECO:0007669"/>
    <property type="project" value="TreeGrafter"/>
</dbReference>
<accession>A0A8C7QIJ1</accession>
<dbReference type="PANTHER" id="PTHR10509:SF93">
    <property type="entry name" value="CATECHOL O-METHYLTRANSFERASE DOMAIN-CONTAINING PROTEIN 1"/>
    <property type="match status" value="1"/>
</dbReference>
<dbReference type="GeneTree" id="ENSGT00970000197203"/>
<organism evidence="5 6">
    <name type="scientific">Oncorhynchus mykiss</name>
    <name type="common">Rainbow trout</name>
    <name type="synonym">Salmo gairdneri</name>
    <dbReference type="NCBI Taxonomy" id="8022"/>
    <lineage>
        <taxon>Eukaryota</taxon>
        <taxon>Metazoa</taxon>
        <taxon>Chordata</taxon>
        <taxon>Craniata</taxon>
        <taxon>Vertebrata</taxon>
        <taxon>Euteleostomi</taxon>
        <taxon>Actinopterygii</taxon>
        <taxon>Neopterygii</taxon>
        <taxon>Teleostei</taxon>
        <taxon>Protacanthopterygii</taxon>
        <taxon>Salmoniformes</taxon>
        <taxon>Salmonidae</taxon>
        <taxon>Salmoninae</taxon>
        <taxon>Oncorhynchus</taxon>
    </lineage>
</organism>
<reference evidence="5" key="3">
    <citation type="submission" date="2025-09" db="UniProtKB">
        <authorList>
            <consortium name="Ensembl"/>
        </authorList>
    </citation>
    <scope>IDENTIFICATION</scope>
</reference>
<dbReference type="InterPro" id="IPR050362">
    <property type="entry name" value="Cation-dep_OMT"/>
</dbReference>
<keyword evidence="6" id="KW-1185">Reference proteome</keyword>
<keyword evidence="3" id="KW-0949">S-adenosyl-L-methionine</keyword>
<evidence type="ECO:0000256" key="3">
    <source>
        <dbReference type="ARBA" id="ARBA00022691"/>
    </source>
</evidence>
<dbReference type="PANTHER" id="PTHR10509">
    <property type="entry name" value="O-METHYLTRANSFERASE-RELATED"/>
    <property type="match status" value="1"/>
</dbReference>
<evidence type="ECO:0000256" key="1">
    <source>
        <dbReference type="ARBA" id="ARBA00022603"/>
    </source>
</evidence>
<dbReference type="Proteomes" id="UP000694395">
    <property type="component" value="Chromosome 23"/>
</dbReference>
<proteinExistence type="inferred from homology"/>
<dbReference type="GO" id="GO:0032259">
    <property type="term" value="P:methylation"/>
    <property type="evidence" value="ECO:0007669"/>
    <property type="project" value="UniProtKB-KW"/>
</dbReference>
<reference evidence="5" key="1">
    <citation type="submission" date="2020-07" db="EMBL/GenBank/DDBJ databases">
        <title>A long reads based de novo assembly of the rainbow trout Arlee double haploid line genome.</title>
        <authorList>
            <person name="Gao G."/>
            <person name="Palti Y."/>
        </authorList>
    </citation>
    <scope>NUCLEOTIDE SEQUENCE [LARGE SCALE GENOMIC DNA]</scope>
</reference>
<dbReference type="InterPro" id="IPR029063">
    <property type="entry name" value="SAM-dependent_MTases_sf"/>
</dbReference>
<reference evidence="5" key="2">
    <citation type="submission" date="2025-08" db="UniProtKB">
        <authorList>
            <consortium name="Ensembl"/>
        </authorList>
    </citation>
    <scope>IDENTIFICATION</scope>
</reference>
<dbReference type="GO" id="GO:0008171">
    <property type="term" value="F:O-methyltransferase activity"/>
    <property type="evidence" value="ECO:0007669"/>
    <property type="project" value="InterPro"/>
</dbReference>
<keyword evidence="2" id="KW-0808">Transferase</keyword>
<dbReference type="AlphaFoldDB" id="A0A8C7QIJ1"/>
<evidence type="ECO:0000256" key="2">
    <source>
        <dbReference type="ARBA" id="ARBA00022679"/>
    </source>
</evidence>
<keyword evidence="1" id="KW-0489">Methyltransferase</keyword>
<evidence type="ECO:0000313" key="5">
    <source>
        <dbReference type="Ensembl" id="ENSOMYP00000038285.2"/>
    </source>
</evidence>
<protein>
    <submittedName>
        <fullName evidence="5">Uncharacterized protein</fullName>
    </submittedName>
</protein>
<dbReference type="InterPro" id="IPR002935">
    <property type="entry name" value="SAM_O-MeTrfase"/>
</dbReference>
<name>A0A8C7QIJ1_ONCMY</name>
<evidence type="ECO:0000313" key="6">
    <source>
        <dbReference type="Proteomes" id="UP000694395"/>
    </source>
</evidence>
<comment type="similarity">
    <text evidence="4">Belongs to the class I-like SAM-binding methyltransferase superfamily. Cation-dependent O-methyltransferase family.</text>
</comment>